<proteinExistence type="predicted"/>
<name>A0A8X7V791_BRACI</name>
<feature type="compositionally biased region" description="Acidic residues" evidence="1">
    <location>
        <begin position="46"/>
        <end position="59"/>
    </location>
</feature>
<sequence>MPGVKEEEEKKVTDSDLNSFSDDLSPEVYKFSLTDMEEEKNKEERSMEDDYIDEAQDGEDDHRAFRFRERHGKFEVLYRSMEEEKNKEERSMEDDYIDEAQDGEDDHKAFRFRESSEERLLGSKSVNDEIVTRKSSKEKPSDDQIQETVAADKTHGRLAHSHLAPTARVLAPIHAIVS</sequence>
<organism evidence="2 3">
    <name type="scientific">Brassica carinata</name>
    <name type="common">Ethiopian mustard</name>
    <name type="synonym">Abyssinian cabbage</name>
    <dbReference type="NCBI Taxonomy" id="52824"/>
    <lineage>
        <taxon>Eukaryota</taxon>
        <taxon>Viridiplantae</taxon>
        <taxon>Streptophyta</taxon>
        <taxon>Embryophyta</taxon>
        <taxon>Tracheophyta</taxon>
        <taxon>Spermatophyta</taxon>
        <taxon>Magnoliopsida</taxon>
        <taxon>eudicotyledons</taxon>
        <taxon>Gunneridae</taxon>
        <taxon>Pentapetalae</taxon>
        <taxon>rosids</taxon>
        <taxon>malvids</taxon>
        <taxon>Brassicales</taxon>
        <taxon>Brassicaceae</taxon>
        <taxon>Brassiceae</taxon>
        <taxon>Brassica</taxon>
    </lineage>
</organism>
<feature type="region of interest" description="Disordered" evidence="1">
    <location>
        <begin position="1"/>
        <end position="63"/>
    </location>
</feature>
<protein>
    <submittedName>
        <fullName evidence="2">Uncharacterized protein</fullName>
    </submittedName>
</protein>
<dbReference type="Proteomes" id="UP000886595">
    <property type="component" value="Unassembled WGS sequence"/>
</dbReference>
<keyword evidence="3" id="KW-1185">Reference proteome</keyword>
<evidence type="ECO:0000256" key="1">
    <source>
        <dbReference type="SAM" id="MobiDB-lite"/>
    </source>
</evidence>
<reference evidence="2 3" key="1">
    <citation type="submission" date="2020-02" db="EMBL/GenBank/DDBJ databases">
        <authorList>
            <person name="Ma Q."/>
            <person name="Huang Y."/>
            <person name="Song X."/>
            <person name="Pei D."/>
        </authorList>
    </citation>
    <scope>NUCLEOTIDE SEQUENCE [LARGE SCALE GENOMIC DNA]</scope>
    <source>
        <strain evidence="2">Sxm20200214</strain>
        <tissue evidence="2">Leaf</tissue>
    </source>
</reference>
<gene>
    <name evidence="2" type="ORF">Bca52824_033630</name>
</gene>
<evidence type="ECO:0000313" key="3">
    <source>
        <dbReference type="Proteomes" id="UP000886595"/>
    </source>
</evidence>
<dbReference type="EMBL" id="JAAMPC010000007">
    <property type="protein sequence ID" value="KAG2304979.1"/>
    <property type="molecule type" value="Genomic_DNA"/>
</dbReference>
<evidence type="ECO:0000313" key="2">
    <source>
        <dbReference type="EMBL" id="KAG2304979.1"/>
    </source>
</evidence>
<feature type="compositionally biased region" description="Basic and acidic residues" evidence="1">
    <location>
        <begin position="1"/>
        <end position="14"/>
    </location>
</feature>
<feature type="compositionally biased region" description="Acidic residues" evidence="1">
    <location>
        <begin position="91"/>
        <end position="104"/>
    </location>
</feature>
<feature type="compositionally biased region" description="Basic and acidic residues" evidence="1">
    <location>
        <begin position="105"/>
        <end position="142"/>
    </location>
</feature>
<feature type="region of interest" description="Disordered" evidence="1">
    <location>
        <begin position="82"/>
        <end position="145"/>
    </location>
</feature>
<dbReference type="AlphaFoldDB" id="A0A8X7V791"/>
<comment type="caution">
    <text evidence="2">The sequence shown here is derived from an EMBL/GenBank/DDBJ whole genome shotgun (WGS) entry which is preliminary data.</text>
</comment>
<accession>A0A8X7V791</accession>